<dbReference type="InterPro" id="IPR027383">
    <property type="entry name" value="Znf_put"/>
</dbReference>
<reference evidence="2 3" key="1">
    <citation type="submission" date="2024-09" db="EMBL/GenBank/DDBJ databases">
        <authorList>
            <person name="Sun Q."/>
            <person name="Mori K."/>
        </authorList>
    </citation>
    <scope>NUCLEOTIDE SEQUENCE [LARGE SCALE GENOMIC DNA]</scope>
    <source>
        <strain evidence="2 3">TISTR 1856</strain>
    </source>
</reference>
<dbReference type="Pfam" id="PF13490">
    <property type="entry name" value="zf-HC2"/>
    <property type="match status" value="1"/>
</dbReference>
<evidence type="ECO:0000313" key="2">
    <source>
        <dbReference type="EMBL" id="MFB9375496.1"/>
    </source>
</evidence>
<gene>
    <name evidence="2" type="primary">rsrA</name>
    <name evidence="2" type="ORF">ACFFVI_00800</name>
</gene>
<organism evidence="2 3">
    <name type="scientific">Kineococcus gynurae</name>
    <dbReference type="NCBI Taxonomy" id="452979"/>
    <lineage>
        <taxon>Bacteria</taxon>
        <taxon>Bacillati</taxon>
        <taxon>Actinomycetota</taxon>
        <taxon>Actinomycetes</taxon>
        <taxon>Kineosporiales</taxon>
        <taxon>Kineosporiaceae</taxon>
        <taxon>Kineococcus</taxon>
    </lineage>
</organism>
<feature type="domain" description="Putative zinc-finger" evidence="1">
    <location>
        <begin position="24"/>
        <end position="57"/>
    </location>
</feature>
<dbReference type="InterPro" id="IPR024020">
    <property type="entry name" value="Anit_sigma_mycothiol_RsrA"/>
</dbReference>
<keyword evidence="3" id="KW-1185">Reference proteome</keyword>
<dbReference type="EMBL" id="JBHMDM010000001">
    <property type="protein sequence ID" value="MFB9375496.1"/>
    <property type="molecule type" value="Genomic_DNA"/>
</dbReference>
<dbReference type="NCBIfam" id="TIGR03988">
    <property type="entry name" value="antisig_RsrA"/>
    <property type="match status" value="1"/>
</dbReference>
<protein>
    <submittedName>
        <fullName evidence="2">Mycothiol system anti-sigma-R factor</fullName>
    </submittedName>
</protein>
<sequence>MSAAEPALGDDAGQPLTEARRAHCREVLDRAFEFLDGEMADLDCDAVRAHLLECASCVVQLAEDEELKRVIRSGCPCEEAPTTLRARILLQITEVRTTLG</sequence>
<name>A0ABV5LN87_9ACTN</name>
<evidence type="ECO:0000259" key="1">
    <source>
        <dbReference type="Pfam" id="PF13490"/>
    </source>
</evidence>
<accession>A0ABV5LN87</accession>
<comment type="caution">
    <text evidence="2">The sequence shown here is derived from an EMBL/GenBank/DDBJ whole genome shotgun (WGS) entry which is preliminary data.</text>
</comment>
<proteinExistence type="predicted"/>
<dbReference type="RefSeq" id="WP_380136232.1">
    <property type="nucleotide sequence ID" value="NZ_JBHLUI010000006.1"/>
</dbReference>
<evidence type="ECO:0000313" key="3">
    <source>
        <dbReference type="Proteomes" id="UP001589748"/>
    </source>
</evidence>
<dbReference type="Proteomes" id="UP001589748">
    <property type="component" value="Unassembled WGS sequence"/>
</dbReference>